<organism evidence="2 3">
    <name type="scientific">Sphingomonas horti</name>
    <dbReference type="NCBI Taxonomy" id="2682842"/>
    <lineage>
        <taxon>Bacteria</taxon>
        <taxon>Pseudomonadati</taxon>
        <taxon>Pseudomonadota</taxon>
        <taxon>Alphaproteobacteria</taxon>
        <taxon>Sphingomonadales</taxon>
        <taxon>Sphingomonadaceae</taxon>
        <taxon>Sphingomonas</taxon>
    </lineage>
</organism>
<dbReference type="RefSeq" id="WP_157027313.1">
    <property type="nucleotide sequence ID" value="NZ_WQMS01000013.1"/>
</dbReference>
<proteinExistence type="predicted"/>
<evidence type="ECO:0000256" key="1">
    <source>
        <dbReference type="SAM" id="Phobius"/>
    </source>
</evidence>
<keyword evidence="1" id="KW-1133">Transmembrane helix</keyword>
<reference evidence="2 3" key="1">
    <citation type="submission" date="2019-12" db="EMBL/GenBank/DDBJ databases">
        <authorList>
            <person name="Huq M.A."/>
        </authorList>
    </citation>
    <scope>NUCLEOTIDE SEQUENCE [LARGE SCALE GENOMIC DNA]</scope>
    <source>
        <strain evidence="2 3">MAH-20</strain>
    </source>
</reference>
<protein>
    <submittedName>
        <fullName evidence="2">Uncharacterized protein</fullName>
    </submittedName>
</protein>
<dbReference type="AlphaFoldDB" id="A0A6I4J2R2"/>
<gene>
    <name evidence="2" type="ORF">GON01_10490</name>
</gene>
<keyword evidence="1" id="KW-0812">Transmembrane</keyword>
<evidence type="ECO:0000313" key="3">
    <source>
        <dbReference type="Proteomes" id="UP000441389"/>
    </source>
</evidence>
<name>A0A6I4J2R2_9SPHN</name>
<dbReference type="EMBL" id="WQMS01000013">
    <property type="protein sequence ID" value="MVO78358.1"/>
    <property type="molecule type" value="Genomic_DNA"/>
</dbReference>
<comment type="caution">
    <text evidence="2">The sequence shown here is derived from an EMBL/GenBank/DDBJ whole genome shotgun (WGS) entry which is preliminary data.</text>
</comment>
<evidence type="ECO:0000313" key="2">
    <source>
        <dbReference type="EMBL" id="MVO78358.1"/>
    </source>
</evidence>
<sequence>MATLVHQPLFSQPRPPSERTLKVEQLLTRYPDISEKELAFLVGSFPYLPPVDLSLMLADNRLAEKLESFHRDHGHMLVAPRTWLLAALFSTAALAGAILWWVMSAAGGA</sequence>
<keyword evidence="3" id="KW-1185">Reference proteome</keyword>
<accession>A0A6I4J2R2</accession>
<feature type="transmembrane region" description="Helical" evidence="1">
    <location>
        <begin position="83"/>
        <end position="103"/>
    </location>
</feature>
<dbReference type="Proteomes" id="UP000441389">
    <property type="component" value="Unassembled WGS sequence"/>
</dbReference>
<keyword evidence="1" id="KW-0472">Membrane</keyword>